<keyword evidence="2" id="KW-1185">Reference proteome</keyword>
<comment type="caution">
    <text evidence="1">The sequence shown here is derived from an EMBL/GenBank/DDBJ whole genome shotgun (WGS) entry which is preliminary data.</text>
</comment>
<dbReference type="Proteomes" id="UP001164250">
    <property type="component" value="Chromosome 7"/>
</dbReference>
<dbReference type="EMBL" id="CM047903">
    <property type="protein sequence ID" value="KAJ0093731.1"/>
    <property type="molecule type" value="Genomic_DNA"/>
</dbReference>
<accession>A0ACC1B462</accession>
<proteinExistence type="predicted"/>
<organism evidence="1 2">
    <name type="scientific">Pistacia atlantica</name>
    <dbReference type="NCBI Taxonomy" id="434234"/>
    <lineage>
        <taxon>Eukaryota</taxon>
        <taxon>Viridiplantae</taxon>
        <taxon>Streptophyta</taxon>
        <taxon>Embryophyta</taxon>
        <taxon>Tracheophyta</taxon>
        <taxon>Spermatophyta</taxon>
        <taxon>Magnoliopsida</taxon>
        <taxon>eudicotyledons</taxon>
        <taxon>Gunneridae</taxon>
        <taxon>Pentapetalae</taxon>
        <taxon>rosids</taxon>
        <taxon>malvids</taxon>
        <taxon>Sapindales</taxon>
        <taxon>Anacardiaceae</taxon>
        <taxon>Pistacia</taxon>
    </lineage>
</organism>
<evidence type="ECO:0000313" key="2">
    <source>
        <dbReference type="Proteomes" id="UP001164250"/>
    </source>
</evidence>
<sequence length="469" mass="54068">MSGAPPKKCYEDGGHSSSSRYPLEDTGTYPKLTSSGVSNEYHHPPYDVGQDARTVKIPRSESRDIERRSPLHSGYRMLTSSLNDSHTDSHPTPPGSRLESRDSKDNQRIETRESSGEGKRDAQSVKGEKDAKCDSRGDDNKEAKYDRENYGDLKSDAKVEKESYIAASSHLNWKESKDYPRGKRSSEPPAGTDPWSRGSSQGLVEVGKDCSVKDRSVTEERVYMETQEAIGENRVDSKGEDRFKEKDRKRKDSKHRDWGDRDKERSDRRSSMQVGNISSDCKESTREERESEKWERDKKDPFKDKERQKEREKDHIKRESWNGAEKEGMGMHNEKELGEGSVKVPPLEQENLVSEPKKPKELDSWKNVDREAKDRRREREVDMEGDRPEKRSSCYDKESDDGCGDGEGTTEREREAFNYGVQQRKRMLRPRSSPQVGNREPHFRSRAQDNEGYSSLFLFVPDFKHSWLK</sequence>
<name>A0ACC1B462_9ROSI</name>
<gene>
    <name evidence="1" type="ORF">Patl1_26156</name>
</gene>
<evidence type="ECO:0000313" key="1">
    <source>
        <dbReference type="EMBL" id="KAJ0093731.1"/>
    </source>
</evidence>
<reference evidence="2" key="1">
    <citation type="journal article" date="2023" name="G3 (Bethesda)">
        <title>Genome assembly and association tests identify interacting loci associated with vigor, precocity, and sex in interspecific pistachio rootstocks.</title>
        <authorList>
            <person name="Palmer W."/>
            <person name="Jacygrad E."/>
            <person name="Sagayaradj S."/>
            <person name="Cavanaugh K."/>
            <person name="Han R."/>
            <person name="Bertier L."/>
            <person name="Beede B."/>
            <person name="Kafkas S."/>
            <person name="Golino D."/>
            <person name="Preece J."/>
            <person name="Michelmore R."/>
        </authorList>
    </citation>
    <scope>NUCLEOTIDE SEQUENCE [LARGE SCALE GENOMIC DNA]</scope>
</reference>
<protein>
    <submittedName>
        <fullName evidence="1">Uncharacterized protein</fullName>
    </submittedName>
</protein>